<evidence type="ECO:0000256" key="1">
    <source>
        <dbReference type="SAM" id="SignalP"/>
    </source>
</evidence>
<gene>
    <name evidence="2" type="ORF">LVJ81_01715</name>
</gene>
<dbReference type="InterPro" id="IPR028082">
    <property type="entry name" value="Peripla_BP_I"/>
</dbReference>
<protein>
    <submittedName>
        <fullName evidence="2">ABC transporter substrate-binding protein</fullName>
    </submittedName>
</protein>
<evidence type="ECO:0000313" key="3">
    <source>
        <dbReference type="Proteomes" id="UP000832034"/>
    </source>
</evidence>
<dbReference type="Gene3D" id="3.40.50.2300">
    <property type="match status" value="2"/>
</dbReference>
<sequence length="347" mass="35365">MAKFVQTLIVSAIAGITLAACGGGADTKPAAAAPAAASGTTTASAPVADGTPKRVAITAIVEHPALDAVRKGVEEQLAADGYKVGENLTIDFQSAQGNTATAGQIAKKFAGDNPDAIVAIATPSAQSMVAATRTVPVVFAAVTDPVAAKLVTSWEPSGTNVTGVSDELPLEPQIDLMKKLVPNVKSVGYVYSPGEVNSTVILEQLKAKLGAQGIEVVGAPAQRTTDISTAANGLAGKVQLIYTTTDNNVVSGYEALYKVALANKIPLLASDTDTVKRGAAAALGVNYYDVGLQTGKIVTRILKGEKAGAIAPQKMDKLDLFVNPKGAEAQGFTIPADLVSTAKEVVQ</sequence>
<organism evidence="2 3">
    <name type="scientific">Vitreoscilla stercoraria</name>
    <dbReference type="NCBI Taxonomy" id="61"/>
    <lineage>
        <taxon>Bacteria</taxon>
        <taxon>Pseudomonadati</taxon>
        <taxon>Pseudomonadota</taxon>
        <taxon>Betaproteobacteria</taxon>
        <taxon>Neisseriales</taxon>
        <taxon>Neisseriaceae</taxon>
        <taxon>Vitreoscilla</taxon>
    </lineage>
</organism>
<dbReference type="EMBL" id="CP091512">
    <property type="protein sequence ID" value="UOO92789.1"/>
    <property type="molecule type" value="Genomic_DNA"/>
</dbReference>
<dbReference type="Proteomes" id="UP000832034">
    <property type="component" value="Chromosome"/>
</dbReference>
<keyword evidence="1" id="KW-0732">Signal</keyword>
<dbReference type="SUPFAM" id="SSF53822">
    <property type="entry name" value="Periplasmic binding protein-like I"/>
    <property type="match status" value="1"/>
</dbReference>
<reference evidence="2" key="1">
    <citation type="submission" date="2021-12" db="EMBL/GenBank/DDBJ databases">
        <authorList>
            <person name="Veyrier F.J."/>
        </authorList>
    </citation>
    <scope>NUCLEOTIDE SEQUENCE</scope>
    <source>
        <strain evidence="2">SAG 1488-6</strain>
    </source>
</reference>
<dbReference type="Pfam" id="PF04392">
    <property type="entry name" value="ABC_sub_bind"/>
    <property type="match status" value="1"/>
</dbReference>
<dbReference type="CDD" id="cd06325">
    <property type="entry name" value="PBP1_ABC_unchar_transporter"/>
    <property type="match status" value="1"/>
</dbReference>
<feature type="signal peptide" evidence="1">
    <location>
        <begin position="1"/>
        <end position="19"/>
    </location>
</feature>
<proteinExistence type="predicted"/>
<dbReference type="PANTHER" id="PTHR35271">
    <property type="entry name" value="ABC TRANSPORTER, SUBSTRATE-BINDING LIPOPROTEIN-RELATED"/>
    <property type="match status" value="1"/>
</dbReference>
<dbReference type="PANTHER" id="PTHR35271:SF1">
    <property type="entry name" value="ABC TRANSPORTER, SUBSTRATE-BINDING LIPOPROTEIN"/>
    <property type="match status" value="1"/>
</dbReference>
<dbReference type="InterPro" id="IPR007487">
    <property type="entry name" value="ABC_transpt-TYRBP-like"/>
</dbReference>
<evidence type="ECO:0000313" key="2">
    <source>
        <dbReference type="EMBL" id="UOO92789.1"/>
    </source>
</evidence>
<dbReference type="RefSeq" id="WP_019957120.1">
    <property type="nucleotide sequence ID" value="NZ_CP091512.1"/>
</dbReference>
<accession>A0ABY4EBK0</accession>
<reference evidence="2" key="2">
    <citation type="journal article" date="2022" name="Res Sq">
        <title>Evolution of multicellular longitudinally dividing oral cavity symbionts (Neisseriaceae).</title>
        <authorList>
            <person name="Nyongesa S."/>
            <person name="Weber P."/>
            <person name="Bernet E."/>
            <person name="Pullido F."/>
            <person name="Nieckarz M."/>
            <person name="Delaby M."/>
            <person name="Nieves C."/>
            <person name="Viehboeck T."/>
            <person name="Krause N."/>
            <person name="Rivera-Millot A."/>
            <person name="Nakamura A."/>
            <person name="Vischer N."/>
            <person name="VanNieuwenhze M."/>
            <person name="Brun Y."/>
            <person name="Cava F."/>
            <person name="Bulgheresi S."/>
            <person name="Veyrier F."/>
        </authorList>
    </citation>
    <scope>NUCLEOTIDE SEQUENCE</scope>
    <source>
        <strain evidence="2">SAG 1488-6</strain>
    </source>
</reference>
<keyword evidence="3" id="KW-1185">Reference proteome</keyword>
<feature type="chain" id="PRO_5047154246" evidence="1">
    <location>
        <begin position="20"/>
        <end position="347"/>
    </location>
</feature>
<name>A0ABY4EBK0_VITST</name>
<dbReference type="PROSITE" id="PS51257">
    <property type="entry name" value="PROKAR_LIPOPROTEIN"/>
    <property type="match status" value="1"/>
</dbReference>